<keyword evidence="5" id="KW-0067">ATP-binding</keyword>
<dbReference type="InterPro" id="IPR002139">
    <property type="entry name" value="Ribo/fructo_kinase"/>
</dbReference>
<protein>
    <recommendedName>
        <fullName evidence="7">Carbohydrate kinase PfkB domain-containing protein</fullName>
    </recommendedName>
</protein>
<comment type="similarity">
    <text evidence="1 6">Belongs to the carbohydrate kinase PfkB family.</text>
</comment>
<dbReference type="InterPro" id="IPR011611">
    <property type="entry name" value="PfkB_dom"/>
</dbReference>
<gene>
    <name evidence="8" type="ORF">AWH69_14050</name>
</gene>
<evidence type="ECO:0000256" key="4">
    <source>
        <dbReference type="ARBA" id="ARBA00022777"/>
    </source>
</evidence>
<dbReference type="PANTHER" id="PTHR43085:SF1">
    <property type="entry name" value="PSEUDOURIDINE KINASE-RELATED"/>
    <property type="match status" value="1"/>
</dbReference>
<accession>A0A176QA85</accession>
<dbReference type="PRINTS" id="PR00990">
    <property type="entry name" value="RIBOKINASE"/>
</dbReference>
<evidence type="ECO:0000256" key="5">
    <source>
        <dbReference type="ARBA" id="ARBA00022840"/>
    </source>
</evidence>
<dbReference type="Gene3D" id="3.40.1190.20">
    <property type="match status" value="1"/>
</dbReference>
<feature type="domain" description="Carbohydrate kinase PfkB" evidence="7">
    <location>
        <begin position="6"/>
        <end position="298"/>
    </location>
</feature>
<evidence type="ECO:0000256" key="6">
    <source>
        <dbReference type="RuleBase" id="RU003704"/>
    </source>
</evidence>
<evidence type="ECO:0000259" key="7">
    <source>
        <dbReference type="Pfam" id="PF00294"/>
    </source>
</evidence>
<evidence type="ECO:0000256" key="2">
    <source>
        <dbReference type="ARBA" id="ARBA00022679"/>
    </source>
</evidence>
<evidence type="ECO:0000256" key="3">
    <source>
        <dbReference type="ARBA" id="ARBA00022741"/>
    </source>
</evidence>
<dbReference type="SUPFAM" id="SSF53613">
    <property type="entry name" value="Ribokinase-like"/>
    <property type="match status" value="1"/>
</dbReference>
<evidence type="ECO:0000256" key="1">
    <source>
        <dbReference type="ARBA" id="ARBA00010688"/>
    </source>
</evidence>
<dbReference type="CDD" id="cd01167">
    <property type="entry name" value="bac_FRK"/>
    <property type="match status" value="1"/>
</dbReference>
<keyword evidence="4 6" id="KW-0418">Kinase</keyword>
<dbReference type="STRING" id="262209.AWH69_14050"/>
<dbReference type="PROSITE" id="PS00583">
    <property type="entry name" value="PFKB_KINASES_1"/>
    <property type="match status" value="1"/>
</dbReference>
<comment type="caution">
    <text evidence="8">The sequence shown here is derived from an EMBL/GenBank/DDBJ whole genome shotgun (WGS) entry which is preliminary data.</text>
</comment>
<reference evidence="8 9" key="1">
    <citation type="submission" date="2016-01" db="EMBL/GenBank/DDBJ databases">
        <title>Janibacter melonis strain CD11_4 genome sequencing and assembly.</title>
        <authorList>
            <person name="Nair G.R."/>
            <person name="Kaur G."/>
            <person name="Chander A.M."/>
            <person name="Mayilraj S."/>
        </authorList>
    </citation>
    <scope>NUCLEOTIDE SEQUENCE [LARGE SCALE GENOMIC DNA]</scope>
    <source>
        <strain evidence="8 9">CD11-4</strain>
    </source>
</reference>
<dbReference type="AlphaFoldDB" id="A0A176QA85"/>
<dbReference type="PANTHER" id="PTHR43085">
    <property type="entry name" value="HEXOKINASE FAMILY MEMBER"/>
    <property type="match status" value="1"/>
</dbReference>
<dbReference type="Proteomes" id="UP000076976">
    <property type="component" value="Unassembled WGS sequence"/>
</dbReference>
<evidence type="ECO:0000313" key="9">
    <source>
        <dbReference type="Proteomes" id="UP000076976"/>
    </source>
</evidence>
<keyword evidence="2 6" id="KW-0808">Transferase</keyword>
<name>A0A176QA85_9MICO</name>
<dbReference type="Pfam" id="PF00294">
    <property type="entry name" value="PfkB"/>
    <property type="match status" value="1"/>
</dbReference>
<dbReference type="EMBL" id="LQZG01000004">
    <property type="protein sequence ID" value="OAB86594.1"/>
    <property type="molecule type" value="Genomic_DNA"/>
</dbReference>
<organism evidence="8 9">
    <name type="scientific">Janibacter melonis</name>
    <dbReference type="NCBI Taxonomy" id="262209"/>
    <lineage>
        <taxon>Bacteria</taxon>
        <taxon>Bacillati</taxon>
        <taxon>Actinomycetota</taxon>
        <taxon>Actinomycetes</taxon>
        <taxon>Micrococcales</taxon>
        <taxon>Intrasporangiaceae</taxon>
        <taxon>Janibacter</taxon>
    </lineage>
</organism>
<evidence type="ECO:0000313" key="8">
    <source>
        <dbReference type="EMBL" id="OAB86594.1"/>
    </source>
</evidence>
<keyword evidence="9" id="KW-1185">Reference proteome</keyword>
<dbReference type="InterPro" id="IPR050306">
    <property type="entry name" value="PfkB_Carbo_kinase"/>
</dbReference>
<dbReference type="GO" id="GO:0008865">
    <property type="term" value="F:fructokinase activity"/>
    <property type="evidence" value="ECO:0007669"/>
    <property type="project" value="UniProtKB-ARBA"/>
</dbReference>
<dbReference type="GO" id="GO:0006000">
    <property type="term" value="P:fructose metabolic process"/>
    <property type="evidence" value="ECO:0007669"/>
    <property type="project" value="UniProtKB-ARBA"/>
</dbReference>
<dbReference type="PROSITE" id="PS00584">
    <property type="entry name" value="PFKB_KINASES_2"/>
    <property type="match status" value="1"/>
</dbReference>
<sequence length="302" mass="30818">MSTVHRVLVVGEALVDVVDRDGARSEHVGGSPANVAMGLARLGHPTVLAACVGDDERGDVVVEHVTGHGVELSHGTVRPGRTSTAQALLAPDGSATYTFEIEWDPTLDGLGEAGHVHTGSLATVLEPGAVDVVALVRERREAASISYDPNIRPAVVGEGDHRTGVEEVVALSDVVKGSDEDVRELYGDADLDDVMTRWLGLGAGLVVITRGADGVVWRAASGASGSAPTRAPEVADTVGAGDSFMAGLLSGLLDAGLLGPATREALHAADEAALAPALDRALTTSAITVGRPGAYAPARSEL</sequence>
<dbReference type="InterPro" id="IPR029056">
    <property type="entry name" value="Ribokinase-like"/>
</dbReference>
<keyword evidence="3" id="KW-0547">Nucleotide-binding</keyword>
<dbReference type="InterPro" id="IPR002173">
    <property type="entry name" value="Carboh/pur_kinase_PfkB_CS"/>
</dbReference>
<dbReference type="GO" id="GO:0005524">
    <property type="term" value="F:ATP binding"/>
    <property type="evidence" value="ECO:0007669"/>
    <property type="project" value="UniProtKB-KW"/>
</dbReference>
<proteinExistence type="inferred from homology"/>